<organism evidence="1 2">
    <name type="scientific">Methylorubrum populi</name>
    <dbReference type="NCBI Taxonomy" id="223967"/>
    <lineage>
        <taxon>Bacteria</taxon>
        <taxon>Pseudomonadati</taxon>
        <taxon>Pseudomonadota</taxon>
        <taxon>Alphaproteobacteria</taxon>
        <taxon>Hyphomicrobiales</taxon>
        <taxon>Methylobacteriaceae</taxon>
        <taxon>Methylorubrum</taxon>
    </lineage>
</organism>
<evidence type="ECO:0008006" key="3">
    <source>
        <dbReference type="Google" id="ProtNLM"/>
    </source>
</evidence>
<dbReference type="RefSeq" id="WP_193316412.1">
    <property type="nucleotide sequence ID" value="NZ_WEKV01000009.1"/>
</dbReference>
<dbReference type="Proteomes" id="UP000469949">
    <property type="component" value="Unassembled WGS sequence"/>
</dbReference>
<evidence type="ECO:0000313" key="1">
    <source>
        <dbReference type="EMBL" id="KAB7785394.1"/>
    </source>
</evidence>
<comment type="caution">
    <text evidence="1">The sequence shown here is derived from an EMBL/GenBank/DDBJ whole genome shotgun (WGS) entry which is preliminary data.</text>
</comment>
<accession>A0A833J700</accession>
<dbReference type="AlphaFoldDB" id="A0A833J700"/>
<sequence length="263" mass="28854">MLERFERVVVVNLPSRADRRRETERELARIGHPRAATFFPAIRPAEAGGFGSVGEHGAYLSHLAVWRAALGVRSLLVIEDDVAFAADFAARAGLITELPEAWDVFYAGHMQLPELRRDWTETGLMRIAPLVEFIGLHCYAVSGRALPRLVAAAEAFLMRPHGHPQGGRMPIDGALNIARRQCGFATYAAMPPLAEQRASRTDIGTLKWFDRMDALAAPVSAARSLKNGLRRTGRALRLGLLGESIVPKGGRRLSERDDAKSEA</sequence>
<proteinExistence type="predicted"/>
<gene>
    <name evidence="1" type="ORF">F8B43_1895</name>
</gene>
<protein>
    <recommendedName>
        <fullName evidence="3">Glycosyl transferase family 25</fullName>
    </recommendedName>
</protein>
<reference evidence="1 2" key="1">
    <citation type="submission" date="2019-10" db="EMBL/GenBank/DDBJ databases">
        <title>Draft Genome Sequence of the Caffeine Degrading Methylotroph Methylorubrum populi PINKEL.</title>
        <authorList>
            <person name="Dawson S.C."/>
            <person name="Zhang X."/>
            <person name="Wright M.E."/>
            <person name="Sharma G."/>
            <person name="Langner J.T."/>
            <person name="Ditty J.L."/>
            <person name="Subuyuj G.A."/>
        </authorList>
    </citation>
    <scope>NUCLEOTIDE SEQUENCE [LARGE SCALE GENOMIC DNA]</scope>
    <source>
        <strain evidence="1 2">Pinkel</strain>
    </source>
</reference>
<dbReference type="EMBL" id="WEKV01000009">
    <property type="protein sequence ID" value="KAB7785394.1"/>
    <property type="molecule type" value="Genomic_DNA"/>
</dbReference>
<evidence type="ECO:0000313" key="2">
    <source>
        <dbReference type="Proteomes" id="UP000469949"/>
    </source>
</evidence>
<name>A0A833J700_9HYPH</name>